<dbReference type="PANTHER" id="PTHR22907:SF54">
    <property type="entry name" value="GH04558P"/>
    <property type="match status" value="1"/>
</dbReference>
<sequence length="578" mass="62954">MISDFFPGKGYINIWGEKGTPVISCERDRIRVEIATTRPFAGKIFVKGEYANKDCVRYYANGSPVAAQQESSETTMGAPTITDNSGANIENAESKDDEAPLDSSLWVGNEENVEEAALPLPRPEQAYRFTNGDEVLTKIAQNQKNVDEKIPIVKVTDLTGKEGSTSFISSSKWSGHGGASSTSLKPGSPYLGAFGGSHGESTTIKSEAERTTQGSVSKSETLTQRSSSTTSHLKIYQKLKADKDGQLKLEYPGPQGFLAENCPVTCAPCVCPSTDGPQERRRRNTNTVELSVPLGACNAKRDRKLSPPSLVVSFVAVISFHESFITKLDRAYHIQCAYTESNRSISTQIDVGMEAPTDLNNTVSPPICAYNIAGIDGKAIQNVRVGDRVKHEWTCKTSVPNVYTMLVHSCFVEDGAGQRYEVVDENGCSLDRYILNTPSYSSDGLTANVDAFMMKFPDRSSVDFQCAIKICSKLDGNCTLTPPDCSTKHTNQRRRRDTNAMDGESMTIHSNSLTVLDADIAQEIPEQLAYTSDPEMLPPEFCFSVAGFGILVSASTFLTTVAVGVAVANLYMRSQQRF</sequence>
<name>A0AA36MDB9_CYLNA</name>
<dbReference type="InterPro" id="IPR042235">
    <property type="entry name" value="ZP-C_dom"/>
</dbReference>
<keyword evidence="2" id="KW-0193">Cuticle</keyword>
<dbReference type="GO" id="GO:0042302">
    <property type="term" value="F:structural constituent of cuticle"/>
    <property type="evidence" value="ECO:0007669"/>
    <property type="project" value="UniProtKB-KW"/>
</dbReference>
<dbReference type="Proteomes" id="UP001176961">
    <property type="component" value="Unassembled WGS sequence"/>
</dbReference>
<dbReference type="InterPro" id="IPR001507">
    <property type="entry name" value="ZP_dom"/>
</dbReference>
<evidence type="ECO:0000256" key="1">
    <source>
        <dbReference type="ARBA" id="ARBA00004251"/>
    </source>
</evidence>
<protein>
    <recommendedName>
        <fullName evidence="10">ZP domain-containing protein</fullName>
    </recommendedName>
</protein>
<evidence type="ECO:0000313" key="11">
    <source>
        <dbReference type="EMBL" id="CAJ0605347.1"/>
    </source>
</evidence>
<keyword evidence="4 9" id="KW-0812">Transmembrane</keyword>
<keyword evidence="7 9" id="KW-0472">Membrane</keyword>
<feature type="transmembrane region" description="Helical" evidence="9">
    <location>
        <begin position="545"/>
        <end position="572"/>
    </location>
</feature>
<proteinExistence type="predicted"/>
<dbReference type="PANTHER" id="PTHR22907">
    <property type="entry name" value="GH04558P"/>
    <property type="match status" value="1"/>
</dbReference>
<feature type="compositionally biased region" description="Polar residues" evidence="8">
    <location>
        <begin position="199"/>
        <end position="229"/>
    </location>
</feature>
<feature type="region of interest" description="Disordered" evidence="8">
    <location>
        <begin position="67"/>
        <end position="100"/>
    </location>
</feature>
<evidence type="ECO:0000256" key="9">
    <source>
        <dbReference type="SAM" id="Phobius"/>
    </source>
</evidence>
<evidence type="ECO:0000313" key="12">
    <source>
        <dbReference type="Proteomes" id="UP001176961"/>
    </source>
</evidence>
<keyword evidence="12" id="KW-1185">Reference proteome</keyword>
<dbReference type="AlphaFoldDB" id="A0AA36MDB9"/>
<evidence type="ECO:0000256" key="2">
    <source>
        <dbReference type="ARBA" id="ARBA00022460"/>
    </source>
</evidence>
<gene>
    <name evidence="11" type="ORF">CYNAS_LOCUS17330</name>
</gene>
<keyword evidence="6 9" id="KW-1133">Transmembrane helix</keyword>
<dbReference type="EMBL" id="CATQJL010000316">
    <property type="protein sequence ID" value="CAJ0605347.1"/>
    <property type="molecule type" value="Genomic_DNA"/>
</dbReference>
<feature type="domain" description="ZP" evidence="10">
    <location>
        <begin position="227"/>
        <end position="492"/>
    </location>
</feature>
<evidence type="ECO:0000256" key="4">
    <source>
        <dbReference type="ARBA" id="ARBA00022692"/>
    </source>
</evidence>
<dbReference type="SMART" id="SM00241">
    <property type="entry name" value="ZP"/>
    <property type="match status" value="1"/>
</dbReference>
<dbReference type="Pfam" id="PF25301">
    <property type="entry name" value="CUT_C"/>
    <property type="match status" value="1"/>
</dbReference>
<comment type="caution">
    <text evidence="11">The sequence shown here is derived from an EMBL/GenBank/DDBJ whole genome shotgun (WGS) entry which is preliminary data.</text>
</comment>
<dbReference type="Gene3D" id="2.60.40.4100">
    <property type="entry name" value="Zona pellucida, ZP-C domain"/>
    <property type="match status" value="1"/>
</dbReference>
<organism evidence="11 12">
    <name type="scientific">Cylicocyclus nassatus</name>
    <name type="common">Nematode worm</name>
    <dbReference type="NCBI Taxonomy" id="53992"/>
    <lineage>
        <taxon>Eukaryota</taxon>
        <taxon>Metazoa</taxon>
        <taxon>Ecdysozoa</taxon>
        <taxon>Nematoda</taxon>
        <taxon>Chromadorea</taxon>
        <taxon>Rhabditida</taxon>
        <taxon>Rhabditina</taxon>
        <taxon>Rhabditomorpha</taxon>
        <taxon>Strongyloidea</taxon>
        <taxon>Strongylidae</taxon>
        <taxon>Cylicocyclus</taxon>
    </lineage>
</organism>
<dbReference type="Pfam" id="PF25057">
    <property type="entry name" value="CUT_N"/>
    <property type="match status" value="2"/>
</dbReference>
<comment type="subcellular location">
    <subcellularLocation>
        <location evidence="1">Cell membrane</location>
        <topology evidence="1">Single-pass type I membrane protein</topology>
    </subcellularLocation>
</comment>
<dbReference type="InterPro" id="IPR057475">
    <property type="entry name" value="CUT_C"/>
</dbReference>
<evidence type="ECO:0000256" key="5">
    <source>
        <dbReference type="ARBA" id="ARBA00022729"/>
    </source>
</evidence>
<evidence type="ECO:0000256" key="8">
    <source>
        <dbReference type="SAM" id="MobiDB-lite"/>
    </source>
</evidence>
<keyword evidence="5" id="KW-0732">Signal</keyword>
<feature type="region of interest" description="Disordered" evidence="8">
    <location>
        <begin position="190"/>
        <end position="229"/>
    </location>
</feature>
<feature type="compositionally biased region" description="Polar residues" evidence="8">
    <location>
        <begin position="67"/>
        <end position="88"/>
    </location>
</feature>
<reference evidence="11" key="1">
    <citation type="submission" date="2023-07" db="EMBL/GenBank/DDBJ databases">
        <authorList>
            <consortium name="CYATHOMIX"/>
        </authorList>
    </citation>
    <scope>NUCLEOTIDE SEQUENCE</scope>
    <source>
        <strain evidence="11">N/A</strain>
    </source>
</reference>
<dbReference type="InterPro" id="IPR051962">
    <property type="entry name" value="Cuticlin"/>
</dbReference>
<evidence type="ECO:0000259" key="10">
    <source>
        <dbReference type="PROSITE" id="PS51034"/>
    </source>
</evidence>
<evidence type="ECO:0000256" key="3">
    <source>
        <dbReference type="ARBA" id="ARBA00022475"/>
    </source>
</evidence>
<dbReference type="GO" id="GO:0005886">
    <property type="term" value="C:plasma membrane"/>
    <property type="evidence" value="ECO:0007669"/>
    <property type="project" value="UniProtKB-SubCell"/>
</dbReference>
<dbReference type="PROSITE" id="PS51034">
    <property type="entry name" value="ZP_2"/>
    <property type="match status" value="1"/>
</dbReference>
<dbReference type="InterPro" id="IPR056953">
    <property type="entry name" value="CUT_N"/>
</dbReference>
<evidence type="ECO:0000256" key="6">
    <source>
        <dbReference type="ARBA" id="ARBA00022989"/>
    </source>
</evidence>
<keyword evidence="3" id="KW-1003">Cell membrane</keyword>
<evidence type="ECO:0000256" key="7">
    <source>
        <dbReference type="ARBA" id="ARBA00023136"/>
    </source>
</evidence>
<accession>A0AA36MDB9</accession>